<evidence type="ECO:0000313" key="3">
    <source>
        <dbReference type="EMBL" id="MDM8271593.1"/>
    </source>
</evidence>
<reference evidence="3 4" key="2">
    <citation type="submission" date="2023-06" db="EMBL/GenBank/DDBJ databases">
        <title>Identification and characterization of horizontal gene transfer across gut microbiota members of farm animals based on homology search.</title>
        <authorList>
            <person name="Schwarzerova J."/>
            <person name="Nykrynova M."/>
            <person name="Jureckova K."/>
            <person name="Cejkova D."/>
            <person name="Rychlik I."/>
        </authorList>
    </citation>
    <scope>NUCLEOTIDE SEQUENCE [LARGE SCALE GENOMIC DNA]</scope>
    <source>
        <strain evidence="3 4">153_Feed</strain>
    </source>
</reference>
<sequence length="228" mass="23983">MAQMIDIKKVTIGPRNLEAVVEVAPSAPLMTSDDAEGTKLVLDLMPELAEHVCLGDAAPRFGEVAENTELAHLLEHVTVELLARTDAAGDIASGQTTELGERTYQITLACPDDVLVAGALSSAAWILQWAYSGGGDPRPDIDAIVGGLVDLVASLGDEKDEAAEPGSVDGVADPAELEVIEEEPETAPEAEDVAEEQPEPESDVEPADDAPAQSPWPTDVVPRPHLVR</sequence>
<evidence type="ECO:0000313" key="4">
    <source>
        <dbReference type="Proteomes" id="UP001529256"/>
    </source>
</evidence>
<reference evidence="4" key="1">
    <citation type="submission" date="2023-06" db="EMBL/GenBank/DDBJ databases">
        <title>Identification and characterization of horizontal gene transfer across gut microbiota members of farm animals based on homology search.</title>
        <authorList>
            <person name="Zeman M."/>
            <person name="Kubasova T."/>
            <person name="Jahodarova E."/>
            <person name="Nykrynova M."/>
            <person name="Rychlik I."/>
        </authorList>
    </citation>
    <scope>NUCLEOTIDE SEQUENCE [LARGE SCALE GENOMIC DNA]</scope>
    <source>
        <strain evidence="4">153_Feed</strain>
    </source>
</reference>
<dbReference type="RefSeq" id="WP_289511670.1">
    <property type="nucleotide sequence ID" value="NZ_JAUDEA010000012.1"/>
</dbReference>
<keyword evidence="4" id="KW-1185">Reference proteome</keyword>
<evidence type="ECO:0000259" key="2">
    <source>
        <dbReference type="Pfam" id="PF18921"/>
    </source>
</evidence>
<gene>
    <name evidence="3" type="ORF">QUW25_07915</name>
</gene>
<dbReference type="InterPro" id="IPR044019">
    <property type="entry name" value="Cyanophycin_syn_N"/>
</dbReference>
<dbReference type="Pfam" id="PF18921">
    <property type="entry name" value="Cyanophycin_syn"/>
    <property type="match status" value="1"/>
</dbReference>
<feature type="region of interest" description="Disordered" evidence="1">
    <location>
        <begin position="160"/>
        <end position="228"/>
    </location>
</feature>
<name>A0ABT7V4S0_9ACTN</name>
<dbReference type="EMBL" id="JAUDEA010000012">
    <property type="protein sequence ID" value="MDM8271593.1"/>
    <property type="molecule type" value="Genomic_DNA"/>
</dbReference>
<organism evidence="3 4">
    <name type="scientific">Thermophilibacter provencensis</name>
    <dbReference type="NCBI Taxonomy" id="1852386"/>
    <lineage>
        <taxon>Bacteria</taxon>
        <taxon>Bacillati</taxon>
        <taxon>Actinomycetota</taxon>
        <taxon>Coriobacteriia</taxon>
        <taxon>Coriobacteriales</taxon>
        <taxon>Atopobiaceae</taxon>
        <taxon>Thermophilibacter</taxon>
    </lineage>
</organism>
<protein>
    <recommendedName>
        <fullName evidence="2">Cyanophycin synthase-like N-terminal domain-containing protein</fullName>
    </recommendedName>
</protein>
<feature type="domain" description="Cyanophycin synthase-like N-terminal" evidence="2">
    <location>
        <begin position="38"/>
        <end position="113"/>
    </location>
</feature>
<reference evidence="3 4" key="3">
    <citation type="submission" date="2023-06" db="EMBL/GenBank/DDBJ databases">
        <authorList>
            <person name="Zeman M."/>
            <person name="Kubasova T."/>
            <person name="Jahodarova E."/>
            <person name="Nykrynova M."/>
            <person name="Rychlik I."/>
        </authorList>
    </citation>
    <scope>NUCLEOTIDE SEQUENCE [LARGE SCALE GENOMIC DNA]</scope>
    <source>
        <strain evidence="3 4">153_Feed</strain>
    </source>
</reference>
<accession>A0ABT7V4S0</accession>
<dbReference type="Proteomes" id="UP001529256">
    <property type="component" value="Unassembled WGS sequence"/>
</dbReference>
<comment type="caution">
    <text evidence="3">The sequence shown here is derived from an EMBL/GenBank/DDBJ whole genome shotgun (WGS) entry which is preliminary data.</text>
</comment>
<evidence type="ECO:0000256" key="1">
    <source>
        <dbReference type="SAM" id="MobiDB-lite"/>
    </source>
</evidence>
<feature type="compositionally biased region" description="Acidic residues" evidence="1">
    <location>
        <begin position="175"/>
        <end position="208"/>
    </location>
</feature>
<proteinExistence type="predicted"/>